<dbReference type="InterPro" id="IPR016039">
    <property type="entry name" value="Thiolase-like"/>
</dbReference>
<feature type="domain" description="Thiolase C-terminal" evidence="1">
    <location>
        <begin position="262"/>
        <end position="409"/>
    </location>
</feature>
<dbReference type="AlphaFoldDB" id="A0A381PY93"/>
<dbReference type="InterPro" id="IPR055140">
    <property type="entry name" value="Thiolase_C_2"/>
</dbReference>
<organism evidence="2">
    <name type="scientific">marine metagenome</name>
    <dbReference type="NCBI Taxonomy" id="408172"/>
    <lineage>
        <taxon>unclassified sequences</taxon>
        <taxon>metagenomes</taxon>
        <taxon>ecological metagenomes</taxon>
    </lineage>
</organism>
<dbReference type="PANTHER" id="PTHR42870">
    <property type="entry name" value="ACETYL-COA C-ACETYLTRANSFERASE"/>
    <property type="match status" value="1"/>
</dbReference>
<dbReference type="PANTHER" id="PTHR42870:SF1">
    <property type="entry name" value="NON-SPECIFIC LIPID-TRANSFER PROTEIN-LIKE 2"/>
    <property type="match status" value="1"/>
</dbReference>
<dbReference type="CDD" id="cd00829">
    <property type="entry name" value="SCP-x_thiolase"/>
    <property type="match status" value="1"/>
</dbReference>
<sequence>MAATNLSMGAAIVGAAESNEIGYPEERGEKVTSLQHHIEAIKNVSDYTGIPISDIEGIFSTGWSVELAEHLGIRPHYIDTTSVGGCSFEIHVHHALAAIASGIIDIAVVSHGEAGWSYRGGGGGGGGRGEMPPGAEMTMAYGTFGAPSQYAHAMVRHMHQYGSTVEDFAHISVVTREWAQKNPRALMFADASQAEVKLGERTPNPFGGPITVQDVLDARIIAWPLTLFHCCLVTDHGGAVIVARPEIARSLRTNPVWIAGAGESMAHQNMLEMDDFTATSAARSSAIAYEMAGLGPQDMDMAMIYDSFTITAAITAEMLGLAPRGQGYRLWKDGDAAPGGRLPINTNGGGLSFNHSGMYGMQLLVEAYRQLSGTAEDGVNGIEGKQTDSHTCVVNGTGGTLSTTGTLVLVSDD</sequence>
<dbReference type="SUPFAM" id="SSF53901">
    <property type="entry name" value="Thiolase-like"/>
    <property type="match status" value="2"/>
</dbReference>
<protein>
    <recommendedName>
        <fullName evidence="1">Thiolase C-terminal domain-containing protein</fullName>
    </recommendedName>
</protein>
<evidence type="ECO:0000259" key="1">
    <source>
        <dbReference type="Pfam" id="PF22691"/>
    </source>
</evidence>
<reference evidence="2" key="1">
    <citation type="submission" date="2018-05" db="EMBL/GenBank/DDBJ databases">
        <authorList>
            <person name="Lanie J.A."/>
            <person name="Ng W.-L."/>
            <person name="Kazmierczak K.M."/>
            <person name="Andrzejewski T.M."/>
            <person name="Davidsen T.M."/>
            <person name="Wayne K.J."/>
            <person name="Tettelin H."/>
            <person name="Glass J.I."/>
            <person name="Rusch D."/>
            <person name="Podicherti R."/>
            <person name="Tsui H.-C.T."/>
            <person name="Winkler M.E."/>
        </authorList>
    </citation>
    <scope>NUCLEOTIDE SEQUENCE</scope>
</reference>
<dbReference type="Gene3D" id="3.40.47.10">
    <property type="match status" value="1"/>
</dbReference>
<dbReference type="GO" id="GO:0016747">
    <property type="term" value="F:acyltransferase activity, transferring groups other than amino-acyl groups"/>
    <property type="evidence" value="ECO:0007669"/>
    <property type="project" value="InterPro"/>
</dbReference>
<gene>
    <name evidence="2" type="ORF">METZ01_LOCUS23821</name>
</gene>
<proteinExistence type="predicted"/>
<dbReference type="EMBL" id="UINC01001106">
    <property type="protein sequence ID" value="SUZ70967.1"/>
    <property type="molecule type" value="Genomic_DNA"/>
</dbReference>
<dbReference type="Pfam" id="PF22691">
    <property type="entry name" value="Thiolase_C_1"/>
    <property type="match status" value="1"/>
</dbReference>
<name>A0A381PY93_9ZZZZ</name>
<evidence type="ECO:0000313" key="2">
    <source>
        <dbReference type="EMBL" id="SUZ70967.1"/>
    </source>
</evidence>
<accession>A0A381PY93</accession>